<reference evidence="2" key="1">
    <citation type="journal article" date="2019" name="Int. J. Syst. Evol. Microbiol.">
        <title>The Global Catalogue of Microorganisms (GCM) 10K type strain sequencing project: providing services to taxonomists for standard genome sequencing and annotation.</title>
        <authorList>
            <consortium name="The Broad Institute Genomics Platform"/>
            <consortium name="The Broad Institute Genome Sequencing Center for Infectious Disease"/>
            <person name="Wu L."/>
            <person name="Ma J."/>
        </authorList>
    </citation>
    <scope>NUCLEOTIDE SEQUENCE [LARGE SCALE GENOMIC DNA]</scope>
    <source>
        <strain evidence="2">JCM 16545</strain>
    </source>
</reference>
<organism evidence="1 2">
    <name type="scientific">Rubritalea spongiae</name>
    <dbReference type="NCBI Taxonomy" id="430797"/>
    <lineage>
        <taxon>Bacteria</taxon>
        <taxon>Pseudomonadati</taxon>
        <taxon>Verrucomicrobiota</taxon>
        <taxon>Verrucomicrobiia</taxon>
        <taxon>Verrucomicrobiales</taxon>
        <taxon>Rubritaleaceae</taxon>
        <taxon>Rubritalea</taxon>
    </lineage>
</organism>
<proteinExistence type="predicted"/>
<sequence length="325" mass="35523">MDKQQAKFLLRSFRPDGEDAHMPEFADALRLATEDREVGEWLAQERATDAAFAKALNEVPIPDGLRDEILAVLEYDGQVEEVDTELDSLLAAGMAMISPPEGLREQILTAMEMEQSSVSEESNVTDVGMWRWLSVAGAAAVVAVGTFLTINKPEQNTQAPAIVVNTPATSSVIDSNAVRPVSVHNAVQEMADKLVDPEGIDLNTNLSCEHAAKDFLTDKHSPVPSTLPQGLKDAKLVGARDMLLQSGQPVSLLCFEKEGMGMVHIMVVESKHLEDPDVLDSMKSVSLKSCFGCDKTHFNTVHWKEGETAYVMLTKANKQDMVNLF</sequence>
<dbReference type="RefSeq" id="WP_377095501.1">
    <property type="nucleotide sequence ID" value="NZ_JBHSJM010000001.1"/>
</dbReference>
<evidence type="ECO:0000313" key="2">
    <source>
        <dbReference type="Proteomes" id="UP001597297"/>
    </source>
</evidence>
<gene>
    <name evidence="1" type="ORF">ACFSQZ_05775</name>
</gene>
<dbReference type="EMBL" id="JBHUJC010000018">
    <property type="protein sequence ID" value="MFD2275970.1"/>
    <property type="molecule type" value="Genomic_DNA"/>
</dbReference>
<name>A0ABW5E2T9_9BACT</name>
<protein>
    <submittedName>
        <fullName evidence="1">Uncharacterized protein</fullName>
    </submittedName>
</protein>
<dbReference type="Proteomes" id="UP001597297">
    <property type="component" value="Unassembled WGS sequence"/>
</dbReference>
<keyword evidence="2" id="KW-1185">Reference proteome</keyword>
<evidence type="ECO:0000313" key="1">
    <source>
        <dbReference type="EMBL" id="MFD2275970.1"/>
    </source>
</evidence>
<accession>A0ABW5E2T9</accession>
<comment type="caution">
    <text evidence="1">The sequence shown here is derived from an EMBL/GenBank/DDBJ whole genome shotgun (WGS) entry which is preliminary data.</text>
</comment>